<feature type="transmembrane region" description="Helical" evidence="6">
    <location>
        <begin position="34"/>
        <end position="55"/>
    </location>
</feature>
<dbReference type="OrthoDB" id="9762978at2"/>
<feature type="transmembrane region" description="Helical" evidence="6">
    <location>
        <begin position="359"/>
        <end position="379"/>
    </location>
</feature>
<organism evidence="9 10">
    <name type="scientific">Clostridium grantii DSM 8605</name>
    <dbReference type="NCBI Taxonomy" id="1121316"/>
    <lineage>
        <taxon>Bacteria</taxon>
        <taxon>Bacillati</taxon>
        <taxon>Bacillota</taxon>
        <taxon>Clostridia</taxon>
        <taxon>Eubacteriales</taxon>
        <taxon>Clostridiaceae</taxon>
        <taxon>Clostridium</taxon>
    </lineage>
</organism>
<feature type="signal peptide" evidence="7">
    <location>
        <begin position="1"/>
        <end position="24"/>
    </location>
</feature>
<evidence type="ECO:0000256" key="5">
    <source>
        <dbReference type="ARBA" id="ARBA00023136"/>
    </source>
</evidence>
<evidence type="ECO:0000259" key="8">
    <source>
        <dbReference type="Pfam" id="PF03553"/>
    </source>
</evidence>
<evidence type="ECO:0000256" key="6">
    <source>
        <dbReference type="SAM" id="Phobius"/>
    </source>
</evidence>
<feature type="transmembrane region" description="Helical" evidence="6">
    <location>
        <begin position="62"/>
        <end position="87"/>
    </location>
</feature>
<feature type="chain" id="PRO_5013382273" evidence="7">
    <location>
        <begin position="25"/>
        <end position="574"/>
    </location>
</feature>
<feature type="transmembrane region" description="Helical" evidence="6">
    <location>
        <begin position="437"/>
        <end position="456"/>
    </location>
</feature>
<name>A0A1M5UMF6_9CLOT</name>
<dbReference type="Pfam" id="PF03553">
    <property type="entry name" value="Na_H_antiporter"/>
    <property type="match status" value="1"/>
</dbReference>
<accession>A0A1M5UMF6</accession>
<feature type="transmembrane region" description="Helical" evidence="6">
    <location>
        <begin position="302"/>
        <end position="322"/>
    </location>
</feature>
<feature type="transmembrane region" description="Helical" evidence="6">
    <location>
        <begin position="241"/>
        <end position="261"/>
    </location>
</feature>
<dbReference type="PANTHER" id="PTHR43478:SF1">
    <property type="entry name" value="NA+_H+ ANTIPORTER NHAC-LIKE C-TERMINAL DOMAIN-CONTAINING PROTEIN"/>
    <property type="match status" value="1"/>
</dbReference>
<feature type="transmembrane region" description="Helical" evidence="6">
    <location>
        <begin position="526"/>
        <end position="544"/>
    </location>
</feature>
<sequence length="574" mass="61664">MKRKSIFITSLVLFLFIFATTVLAVDQEVQQANAIKFGIFTLLPPLIAIVLAFITKNVVLSLFVGVFSGAFLLNLNGINIFSGIFYGFLRVIEEILGSLADPWNAGIILQCLAIGGMIALITKMGGAKAIAESLSKKAKTKTSAQLITWFLGICVFFDDYANSLIVGPIMRPITDKMKISREKLSFIVDATAAPIAGIALISTWVGYELGLIKDGFESIDALQGVTIKPYNIFIETIPYRFYNILILVFIVFTAVMLREFGPMLTAERRARETGKVLRDGAKPMISDEATDLQPVEGIKLKVSNALVPILVLVVGAFAGFYYNGYVAISGGEDTVLIELLKTRPVSSYAIRECFGASDAAIVLFQAALLSGIVAMIMGVSQKIFTVSEAIDTWVSGMKSLLITGVILLLAWSLSAVIKELGTAVYLVEKVLAIKFPAFLLPSLIFILGSIISFATGTSYGTMGILMPLTIPLAYALDPTHSFVVVAISAVLTGAIFGDHCSPISDTTILSSMGAAADHLDHVKTQLYYALVVAAVAVICGYIPAGLGMPIWLILPIDIVIIGVIVRFVGKKVEA</sequence>
<dbReference type="AlphaFoldDB" id="A0A1M5UMF6"/>
<evidence type="ECO:0000313" key="10">
    <source>
        <dbReference type="Proteomes" id="UP000184447"/>
    </source>
</evidence>
<evidence type="ECO:0000256" key="3">
    <source>
        <dbReference type="ARBA" id="ARBA00022692"/>
    </source>
</evidence>
<feature type="transmembrane region" description="Helical" evidence="6">
    <location>
        <begin position="186"/>
        <end position="207"/>
    </location>
</feature>
<feature type="transmembrane region" description="Helical" evidence="6">
    <location>
        <begin position="107"/>
        <end position="131"/>
    </location>
</feature>
<evidence type="ECO:0000256" key="4">
    <source>
        <dbReference type="ARBA" id="ARBA00022989"/>
    </source>
</evidence>
<feature type="domain" description="Na+/H+ antiporter NhaC-like C-terminal" evidence="8">
    <location>
        <begin position="197"/>
        <end position="538"/>
    </location>
</feature>
<keyword evidence="2" id="KW-1003">Cell membrane</keyword>
<evidence type="ECO:0000256" key="7">
    <source>
        <dbReference type="SAM" id="SignalP"/>
    </source>
</evidence>
<dbReference type="EMBL" id="FQXM01000008">
    <property type="protein sequence ID" value="SHH64159.1"/>
    <property type="molecule type" value="Genomic_DNA"/>
</dbReference>
<dbReference type="GO" id="GO:0005886">
    <property type="term" value="C:plasma membrane"/>
    <property type="evidence" value="ECO:0007669"/>
    <property type="project" value="UniProtKB-SubCell"/>
</dbReference>
<feature type="transmembrane region" description="Helical" evidence="6">
    <location>
        <begin position="550"/>
        <end position="569"/>
    </location>
</feature>
<keyword evidence="10" id="KW-1185">Reference proteome</keyword>
<dbReference type="InterPro" id="IPR018461">
    <property type="entry name" value="Na/H_Antiport_NhaC-like_C"/>
</dbReference>
<gene>
    <name evidence="9" type="ORF">SAMN02745207_01822</name>
</gene>
<keyword evidence="5 6" id="KW-0472">Membrane</keyword>
<protein>
    <submittedName>
        <fullName evidence="9">Transporter, NhaC family</fullName>
    </submittedName>
</protein>
<comment type="subcellular location">
    <subcellularLocation>
        <location evidence="1">Cell membrane</location>
        <topology evidence="1">Multi-pass membrane protein</topology>
    </subcellularLocation>
</comment>
<evidence type="ECO:0000313" key="9">
    <source>
        <dbReference type="EMBL" id="SHH64159.1"/>
    </source>
</evidence>
<keyword evidence="4 6" id="KW-1133">Transmembrane helix</keyword>
<evidence type="ECO:0000256" key="2">
    <source>
        <dbReference type="ARBA" id="ARBA00022475"/>
    </source>
</evidence>
<evidence type="ECO:0000256" key="1">
    <source>
        <dbReference type="ARBA" id="ARBA00004651"/>
    </source>
</evidence>
<dbReference type="STRING" id="1121316.SAMN02745207_01822"/>
<proteinExistence type="predicted"/>
<keyword evidence="7" id="KW-0732">Signal</keyword>
<keyword evidence="3 6" id="KW-0812">Transmembrane</keyword>
<reference evidence="9 10" key="1">
    <citation type="submission" date="2016-11" db="EMBL/GenBank/DDBJ databases">
        <authorList>
            <person name="Jaros S."/>
            <person name="Januszkiewicz K."/>
            <person name="Wedrychowicz H."/>
        </authorList>
    </citation>
    <scope>NUCLEOTIDE SEQUENCE [LARGE SCALE GENOMIC DNA]</scope>
    <source>
        <strain evidence="9 10">DSM 8605</strain>
    </source>
</reference>
<dbReference type="PANTHER" id="PTHR43478">
    <property type="entry name" value="NA+/H+ ANTIPORTER-RELATED"/>
    <property type="match status" value="1"/>
</dbReference>
<dbReference type="Proteomes" id="UP000184447">
    <property type="component" value="Unassembled WGS sequence"/>
</dbReference>
<feature type="transmembrane region" description="Helical" evidence="6">
    <location>
        <begin position="400"/>
        <end position="417"/>
    </location>
</feature>